<organism evidence="7 8">
    <name type="scientific">Amycolatopsis minnesotensis</name>
    <dbReference type="NCBI Taxonomy" id="337894"/>
    <lineage>
        <taxon>Bacteria</taxon>
        <taxon>Bacillati</taxon>
        <taxon>Actinomycetota</taxon>
        <taxon>Actinomycetes</taxon>
        <taxon>Pseudonocardiales</taxon>
        <taxon>Pseudonocardiaceae</taxon>
        <taxon>Amycolatopsis</taxon>
    </lineage>
</organism>
<dbReference type="PROSITE" id="PS51257">
    <property type="entry name" value="PROKAR_LIPOPROTEIN"/>
    <property type="match status" value="1"/>
</dbReference>
<evidence type="ECO:0000313" key="8">
    <source>
        <dbReference type="Proteomes" id="UP001501116"/>
    </source>
</evidence>
<protein>
    <submittedName>
        <fullName evidence="7">Alpha/beta hydrolase</fullName>
    </submittedName>
</protein>
<dbReference type="EMBL" id="BAAANN010000008">
    <property type="protein sequence ID" value="GAA1953962.1"/>
    <property type="molecule type" value="Genomic_DNA"/>
</dbReference>
<dbReference type="GO" id="GO:0016787">
    <property type="term" value="F:hydrolase activity"/>
    <property type="evidence" value="ECO:0007669"/>
    <property type="project" value="UniProtKB-KW"/>
</dbReference>
<dbReference type="InterPro" id="IPR000073">
    <property type="entry name" value="AB_hydrolase_1"/>
</dbReference>
<dbReference type="PANTHER" id="PTHR43248:SF29">
    <property type="entry name" value="TRIPEPTIDYL AMINOPEPTIDASE"/>
    <property type="match status" value="1"/>
</dbReference>
<dbReference type="Pfam" id="PF00561">
    <property type="entry name" value="Abhydrolase_1"/>
    <property type="match status" value="1"/>
</dbReference>
<dbReference type="SUPFAM" id="SSF53474">
    <property type="entry name" value="alpha/beta-Hydrolases"/>
    <property type="match status" value="1"/>
</dbReference>
<accession>A0ABN2QKZ1</accession>
<evidence type="ECO:0000256" key="4">
    <source>
        <dbReference type="SAM" id="SignalP"/>
    </source>
</evidence>
<reference evidence="7 8" key="1">
    <citation type="journal article" date="2019" name="Int. J. Syst. Evol. Microbiol.">
        <title>The Global Catalogue of Microorganisms (GCM) 10K type strain sequencing project: providing services to taxonomists for standard genome sequencing and annotation.</title>
        <authorList>
            <consortium name="The Broad Institute Genomics Platform"/>
            <consortium name="The Broad Institute Genome Sequencing Center for Infectious Disease"/>
            <person name="Wu L."/>
            <person name="Ma J."/>
        </authorList>
    </citation>
    <scope>NUCLEOTIDE SEQUENCE [LARGE SCALE GENOMIC DNA]</scope>
    <source>
        <strain evidence="7 8">JCM 14545</strain>
    </source>
</reference>
<name>A0ABN2QKZ1_9PSEU</name>
<feature type="domain" description="AB hydrolase-1" evidence="5">
    <location>
        <begin position="76"/>
        <end position="268"/>
    </location>
</feature>
<keyword evidence="2 4" id="KW-0732">Signal</keyword>
<evidence type="ECO:0000256" key="2">
    <source>
        <dbReference type="ARBA" id="ARBA00022729"/>
    </source>
</evidence>
<keyword evidence="8" id="KW-1185">Reference proteome</keyword>
<keyword evidence="3 7" id="KW-0378">Hydrolase</keyword>
<comment type="similarity">
    <text evidence="1">Belongs to the peptidase S33 family.</text>
</comment>
<feature type="signal peptide" evidence="4">
    <location>
        <begin position="1"/>
        <end position="25"/>
    </location>
</feature>
<dbReference type="Proteomes" id="UP001501116">
    <property type="component" value="Unassembled WGS sequence"/>
</dbReference>
<evidence type="ECO:0000256" key="1">
    <source>
        <dbReference type="ARBA" id="ARBA00010088"/>
    </source>
</evidence>
<proteinExistence type="inferred from homology"/>
<evidence type="ECO:0000313" key="7">
    <source>
        <dbReference type="EMBL" id="GAA1953962.1"/>
    </source>
</evidence>
<gene>
    <name evidence="7" type="ORF">GCM10009754_24110</name>
</gene>
<dbReference type="InterPro" id="IPR029058">
    <property type="entry name" value="AB_hydrolase_fold"/>
</dbReference>
<sequence length="476" mass="50103">MKTRFRALAVAGALASSCAVVPATATTAWRPCQENPNSECATMRVPVDWADPAGPSIGIAVARHRATDPAARAGSLVYAPAGPGSSGVDAMTNDQLFGLMFPPEQAAKFDVVSFDPRGVRRSSPVRCDANLAGALGDSAPRDQAEFTRLLDAQAALGSSCRERTGPVVDHLDSRTQARDLDALRAFLGEEKLNVYALSYGTVVGEMYAELFGDRIRAMVLDAVVDHSADTVRTEVTGAAAAEDSFSYFVRWCDRSTACPLHGKPVRAFVAALYAKADQGKLADPDDQGHLLDRGGLARRILEPLGNAGVAETADRIARLVTVPAASSPERADPPSADALPIYLYCADHRSSIGSYAALRDIAARKAAAAPEVKTGWHGVPQLCANPPFATANPPHRLEVTGAPPVLVTNSRYDDSTPHDGAARVAAQITGSTLVTYDGMGHGAAVRGQCMRDVVTAYFTRGTTPPPGLHCPAEPLP</sequence>
<feature type="chain" id="PRO_5046336261" evidence="4">
    <location>
        <begin position="26"/>
        <end position="476"/>
    </location>
</feature>
<dbReference type="PANTHER" id="PTHR43248">
    <property type="entry name" value="2-SUCCINYL-6-HYDROXY-2,4-CYCLOHEXADIENE-1-CARBOXYLATE SYNTHASE"/>
    <property type="match status" value="1"/>
</dbReference>
<feature type="domain" description="Peptidase S33 tripeptidyl aminopeptidase-like C-terminal" evidence="6">
    <location>
        <begin position="374"/>
        <end position="470"/>
    </location>
</feature>
<evidence type="ECO:0000259" key="6">
    <source>
        <dbReference type="Pfam" id="PF08386"/>
    </source>
</evidence>
<dbReference type="InterPro" id="IPR051601">
    <property type="entry name" value="Serine_prot/Carboxylest_S33"/>
</dbReference>
<dbReference type="InterPro" id="IPR013595">
    <property type="entry name" value="Pept_S33_TAP-like_C"/>
</dbReference>
<dbReference type="RefSeq" id="WP_344416822.1">
    <property type="nucleotide sequence ID" value="NZ_BAAANN010000008.1"/>
</dbReference>
<evidence type="ECO:0000259" key="5">
    <source>
        <dbReference type="Pfam" id="PF00561"/>
    </source>
</evidence>
<evidence type="ECO:0000256" key="3">
    <source>
        <dbReference type="ARBA" id="ARBA00022801"/>
    </source>
</evidence>
<dbReference type="Gene3D" id="3.40.50.1820">
    <property type="entry name" value="alpha/beta hydrolase"/>
    <property type="match status" value="1"/>
</dbReference>
<dbReference type="Pfam" id="PF08386">
    <property type="entry name" value="Abhydrolase_4"/>
    <property type="match status" value="1"/>
</dbReference>
<comment type="caution">
    <text evidence="7">The sequence shown here is derived from an EMBL/GenBank/DDBJ whole genome shotgun (WGS) entry which is preliminary data.</text>
</comment>